<reference evidence="3" key="1">
    <citation type="submission" date="2013-09" db="EMBL/GenBank/DDBJ databases">
        <title>Corchorus olitorius genome sequencing.</title>
        <authorList>
            <person name="Alam M."/>
            <person name="Haque M.S."/>
            <person name="Islam M.S."/>
            <person name="Emdad E.M."/>
            <person name="Islam M.M."/>
            <person name="Ahmed B."/>
            <person name="Halim A."/>
            <person name="Hossen Q.M.M."/>
            <person name="Hossain M.Z."/>
            <person name="Ahmed R."/>
            <person name="Khan M.M."/>
            <person name="Islam R."/>
            <person name="Rashid M.M."/>
            <person name="Khan S.A."/>
            <person name="Rahman M.S."/>
            <person name="Alam M."/>
            <person name="Yahiya A.S."/>
            <person name="Khan M.S."/>
            <person name="Azam M.S."/>
            <person name="Haque T."/>
            <person name="Lashkar M.Z.H."/>
            <person name="Akhand A.I."/>
            <person name="Morshed G."/>
            <person name="Roy S."/>
            <person name="Uddin K.S."/>
            <person name="Rabeya T."/>
            <person name="Hossain A.S."/>
            <person name="Chowdhury A."/>
            <person name="Snigdha A.R."/>
            <person name="Mortoza M.S."/>
            <person name="Matin S.A."/>
            <person name="Hoque S.M.E."/>
            <person name="Islam M.K."/>
            <person name="Roy D.K."/>
            <person name="Haider R."/>
            <person name="Moosa M.M."/>
            <person name="Elias S.M."/>
            <person name="Hasan A.M."/>
            <person name="Jahan S."/>
            <person name="Shafiuddin M."/>
            <person name="Mahmood N."/>
            <person name="Shommy N.S."/>
        </authorList>
    </citation>
    <scope>NUCLEOTIDE SEQUENCE [LARGE SCALE GENOMIC DNA]</scope>
    <source>
        <strain evidence="3">cv. O-4</strain>
    </source>
</reference>
<keyword evidence="3" id="KW-1185">Reference proteome</keyword>
<evidence type="ECO:0000313" key="2">
    <source>
        <dbReference type="EMBL" id="OMO62662.1"/>
    </source>
</evidence>
<gene>
    <name evidence="2" type="ORF">COLO4_32959</name>
</gene>
<evidence type="ECO:0000256" key="1">
    <source>
        <dbReference type="SAM" id="Phobius"/>
    </source>
</evidence>
<keyword evidence="1" id="KW-0812">Transmembrane</keyword>
<sequence length="82" mass="9443">MEAELLSWHKGIQQVYTKSTLAAEWGLVIRTLFDNVTILHFTCIDPSCYSHDSLLHSLAIWIYCVYYLTITSKLLVKYGVCN</sequence>
<name>A0A1R3GX44_9ROSI</name>
<feature type="transmembrane region" description="Helical" evidence="1">
    <location>
        <begin position="58"/>
        <end position="76"/>
    </location>
</feature>
<dbReference type="EMBL" id="AWUE01021346">
    <property type="protein sequence ID" value="OMO62662.1"/>
    <property type="molecule type" value="Genomic_DNA"/>
</dbReference>
<dbReference type="AlphaFoldDB" id="A0A1R3GX44"/>
<accession>A0A1R3GX44</accession>
<evidence type="ECO:0000313" key="3">
    <source>
        <dbReference type="Proteomes" id="UP000187203"/>
    </source>
</evidence>
<protein>
    <submittedName>
        <fullName evidence="2">Uncharacterized protein</fullName>
    </submittedName>
</protein>
<keyword evidence="1" id="KW-1133">Transmembrane helix</keyword>
<organism evidence="2 3">
    <name type="scientific">Corchorus olitorius</name>
    <dbReference type="NCBI Taxonomy" id="93759"/>
    <lineage>
        <taxon>Eukaryota</taxon>
        <taxon>Viridiplantae</taxon>
        <taxon>Streptophyta</taxon>
        <taxon>Embryophyta</taxon>
        <taxon>Tracheophyta</taxon>
        <taxon>Spermatophyta</taxon>
        <taxon>Magnoliopsida</taxon>
        <taxon>eudicotyledons</taxon>
        <taxon>Gunneridae</taxon>
        <taxon>Pentapetalae</taxon>
        <taxon>rosids</taxon>
        <taxon>malvids</taxon>
        <taxon>Malvales</taxon>
        <taxon>Malvaceae</taxon>
        <taxon>Grewioideae</taxon>
        <taxon>Apeibeae</taxon>
        <taxon>Corchorus</taxon>
    </lineage>
</organism>
<keyword evidence="1" id="KW-0472">Membrane</keyword>
<proteinExistence type="predicted"/>
<dbReference type="Proteomes" id="UP000187203">
    <property type="component" value="Unassembled WGS sequence"/>
</dbReference>
<comment type="caution">
    <text evidence="2">The sequence shown here is derived from an EMBL/GenBank/DDBJ whole genome shotgun (WGS) entry which is preliminary data.</text>
</comment>